<keyword evidence="1" id="KW-0812">Transmembrane</keyword>
<dbReference type="Proteomes" id="UP000815325">
    <property type="component" value="Unassembled WGS sequence"/>
</dbReference>
<reference evidence="1" key="1">
    <citation type="submission" date="2017-08" db="EMBL/GenBank/DDBJ databases">
        <authorList>
            <person name="Polle J.E."/>
            <person name="Barry K."/>
            <person name="Cushman J."/>
            <person name="Schmutz J."/>
            <person name="Tran D."/>
            <person name="Hathwaick L.T."/>
            <person name="Yim W.C."/>
            <person name="Jenkins J."/>
            <person name="Mckie-Krisberg Z.M."/>
            <person name="Prochnik S."/>
            <person name="Lindquist E."/>
            <person name="Dockter R.B."/>
            <person name="Adam C."/>
            <person name="Molina H."/>
            <person name="Bunkerborg J."/>
            <person name="Jin E."/>
            <person name="Buchheim M."/>
            <person name="Magnuson J."/>
        </authorList>
    </citation>
    <scope>NUCLEOTIDE SEQUENCE</scope>
    <source>
        <strain evidence="1">CCAP 19/18</strain>
    </source>
</reference>
<dbReference type="EMBL" id="MU070702">
    <property type="protein sequence ID" value="KAF5826811.1"/>
    <property type="molecule type" value="Genomic_DNA"/>
</dbReference>
<name>A0ACB6VFI1_DUNSA</name>
<keyword evidence="2" id="KW-1185">Reference proteome</keyword>
<keyword evidence="1" id="KW-0472">Membrane</keyword>
<evidence type="ECO:0000313" key="1">
    <source>
        <dbReference type="EMBL" id="KAF5826811.1"/>
    </source>
</evidence>
<evidence type="ECO:0000313" key="2">
    <source>
        <dbReference type="Proteomes" id="UP000815325"/>
    </source>
</evidence>
<accession>A0ACB6VFI1</accession>
<comment type="caution">
    <text evidence="1">The sequence shown here is derived from an EMBL/GenBank/DDBJ whole genome shotgun (WGS) entry which is preliminary data.</text>
</comment>
<protein>
    <submittedName>
        <fullName evidence="1">Lung seven transmembrane receptor-domain-containing protein</fullName>
    </submittedName>
</protein>
<keyword evidence="1" id="KW-0675">Receptor</keyword>
<sequence>MKHAVLSLLCAIIVTCVLNLVDAKIHYTRLDKDDRKLVPITEAFGFSEGGTISIKMSDYNLYHPFDQELKVDNSHFGFFLWPVESDAALEQDLMDGSECILKHTGTSSVFNFTEPGMQPLQAQRKCVAFGCEGYKNRRVAFERWAGSSQWDPHNGTLTMGSSQWDPHGMRCCAADRQSEQLLDGQAVLWVQSILQKLLEKLSSHASWMQTQRSQTSKISKPASGLKVPLHASLTTALLPKPFLGDKEKRILLVVVPLQVYANIAVAFTEEENPFVFTWLPCPVQRLLSLDWLPLHCALFALSWTVFANIAIAITEGESPSVMDWLPLPCALFALSLTVFANIAIVITEEESPSVIDWFTWRDVYYLVDIICCCAILFPIVWSIKHLREASQTDGKAARNLEKLTLFRQFYIMVVVYIYFTRIVVYLLKFTSCIPGGSMLSRLCLPLFCASVTLHADVHVEPGPAALGKRGPSEEVLLGTADLEQCDQRVSYLQNPCSEEANRINVEPGFATSTVQYEYSWTSEGAEQLATLAFYVWTAVRFRPQSNNPYLRLDASEIEL</sequence>
<gene>
    <name evidence="1" type="ORF">DUNSADRAFT_1970</name>
</gene>
<organism evidence="1 2">
    <name type="scientific">Dunaliella salina</name>
    <name type="common">Green alga</name>
    <name type="synonym">Protococcus salinus</name>
    <dbReference type="NCBI Taxonomy" id="3046"/>
    <lineage>
        <taxon>Eukaryota</taxon>
        <taxon>Viridiplantae</taxon>
        <taxon>Chlorophyta</taxon>
        <taxon>core chlorophytes</taxon>
        <taxon>Chlorophyceae</taxon>
        <taxon>CS clade</taxon>
        <taxon>Chlamydomonadales</taxon>
        <taxon>Dunaliellaceae</taxon>
        <taxon>Dunaliella</taxon>
    </lineage>
</organism>
<proteinExistence type="predicted"/>